<dbReference type="EMBL" id="SPLM01000148">
    <property type="protein sequence ID" value="TMW55243.1"/>
    <property type="molecule type" value="Genomic_DNA"/>
</dbReference>
<feature type="transmembrane region" description="Helical" evidence="10">
    <location>
        <begin position="131"/>
        <end position="156"/>
    </location>
</feature>
<keyword evidence="6 10" id="KW-0812">Transmembrane</keyword>
<evidence type="ECO:0000313" key="11">
    <source>
        <dbReference type="EMBL" id="TMW55243.1"/>
    </source>
</evidence>
<name>A0A8K1FDV2_PYTOL</name>
<evidence type="ECO:0000256" key="6">
    <source>
        <dbReference type="ARBA" id="ARBA00022692"/>
    </source>
</evidence>
<proteinExistence type="inferred from homology"/>
<accession>A0A8K1FDV2</accession>
<keyword evidence="9 10" id="KW-0472">Membrane</keyword>
<keyword evidence="12" id="KW-1185">Reference proteome</keyword>
<protein>
    <recommendedName>
        <fullName evidence="13">Bidirectional sugar transporter SWEET</fullName>
    </recommendedName>
</protein>
<dbReference type="GO" id="GO:0005886">
    <property type="term" value="C:plasma membrane"/>
    <property type="evidence" value="ECO:0007669"/>
    <property type="project" value="UniProtKB-SubCell"/>
</dbReference>
<evidence type="ECO:0000256" key="9">
    <source>
        <dbReference type="ARBA" id="ARBA00023136"/>
    </source>
</evidence>
<evidence type="ECO:0000313" key="12">
    <source>
        <dbReference type="Proteomes" id="UP000794436"/>
    </source>
</evidence>
<dbReference type="FunFam" id="1.20.1280.290:FF:000007">
    <property type="entry name" value="Bidirectional sugar transporter SWEET7"/>
    <property type="match status" value="2"/>
</dbReference>
<keyword evidence="5" id="KW-0762">Sugar transport</keyword>
<evidence type="ECO:0000256" key="7">
    <source>
        <dbReference type="ARBA" id="ARBA00022737"/>
    </source>
</evidence>
<gene>
    <name evidence="11" type="ORF">Poli38472_013134</name>
</gene>
<feature type="transmembrane region" description="Helical" evidence="10">
    <location>
        <begin position="191"/>
        <end position="212"/>
    </location>
</feature>
<evidence type="ECO:0000256" key="8">
    <source>
        <dbReference type="ARBA" id="ARBA00022989"/>
    </source>
</evidence>
<evidence type="ECO:0008006" key="13">
    <source>
        <dbReference type="Google" id="ProtNLM"/>
    </source>
</evidence>
<feature type="transmembrane region" description="Helical" evidence="10">
    <location>
        <begin position="66"/>
        <end position="89"/>
    </location>
</feature>
<dbReference type="GO" id="GO:0051119">
    <property type="term" value="F:sugar transmembrane transporter activity"/>
    <property type="evidence" value="ECO:0007669"/>
    <property type="project" value="InterPro"/>
</dbReference>
<keyword evidence="7" id="KW-0677">Repeat</keyword>
<feature type="transmembrane region" description="Helical" evidence="10">
    <location>
        <begin position="39"/>
        <end position="60"/>
    </location>
</feature>
<dbReference type="Gene3D" id="1.20.1280.290">
    <property type="match status" value="2"/>
</dbReference>
<dbReference type="OrthoDB" id="409725at2759"/>
<evidence type="ECO:0000256" key="4">
    <source>
        <dbReference type="ARBA" id="ARBA00022475"/>
    </source>
</evidence>
<dbReference type="PANTHER" id="PTHR10791">
    <property type="entry name" value="RAG1-ACTIVATING PROTEIN 1"/>
    <property type="match status" value="1"/>
</dbReference>
<dbReference type="InterPro" id="IPR004316">
    <property type="entry name" value="SWEET_rpt"/>
</dbReference>
<evidence type="ECO:0000256" key="10">
    <source>
        <dbReference type="SAM" id="Phobius"/>
    </source>
</evidence>
<keyword evidence="8 10" id="KW-1133">Transmembrane helix</keyword>
<comment type="subcellular location">
    <subcellularLocation>
        <location evidence="1">Cell membrane</location>
        <topology evidence="1">Multi-pass membrane protein</topology>
    </subcellularLocation>
</comment>
<sequence>MSDVLLTILKVLASLAALCMCFTPSTSIYRIYKEKSTGLMSVVPLLALFANSHSCLLYGYASDNYFPIVTTYLLGDIASATFVIIYYCYSTSRRFVLERCALTVLVCGVFTLYAILGKTGATHQSYDDVKLIVGIISVVAGIIVYASPFTTIVLVIKTKSAESVPFPMVVGGFINNTLWLIYGILTNDSIVIISSAVSDFTCVIQFVLYFVYHPSRHLSHGIEIEASSLSSLHYDVEAQSAIEQSGVSDVDKTGKMAPISIQIDTADTYIQLQTPRIETETRHAHV</sequence>
<comment type="similarity">
    <text evidence="2">Belongs to the SWEET sugar transporter family.</text>
</comment>
<dbReference type="Proteomes" id="UP000794436">
    <property type="component" value="Unassembled WGS sequence"/>
</dbReference>
<keyword evidence="4" id="KW-1003">Cell membrane</keyword>
<feature type="transmembrane region" description="Helical" evidence="10">
    <location>
        <begin position="168"/>
        <end position="185"/>
    </location>
</feature>
<evidence type="ECO:0000256" key="5">
    <source>
        <dbReference type="ARBA" id="ARBA00022597"/>
    </source>
</evidence>
<evidence type="ECO:0000256" key="3">
    <source>
        <dbReference type="ARBA" id="ARBA00022448"/>
    </source>
</evidence>
<reference evidence="11" key="1">
    <citation type="submission" date="2019-03" db="EMBL/GenBank/DDBJ databases">
        <title>Long read genome sequence of the mycoparasitic Pythium oligandrum ATCC 38472 isolated from sugarbeet rhizosphere.</title>
        <authorList>
            <person name="Gaulin E."/>
        </authorList>
    </citation>
    <scope>NUCLEOTIDE SEQUENCE</scope>
    <source>
        <strain evidence="11">ATCC 38472_TT</strain>
    </source>
</reference>
<dbReference type="Pfam" id="PF03083">
    <property type="entry name" value="MtN3_slv"/>
    <property type="match status" value="2"/>
</dbReference>
<comment type="caution">
    <text evidence="11">The sequence shown here is derived from an EMBL/GenBank/DDBJ whole genome shotgun (WGS) entry which is preliminary data.</text>
</comment>
<feature type="transmembrane region" description="Helical" evidence="10">
    <location>
        <begin position="12"/>
        <end position="32"/>
    </location>
</feature>
<evidence type="ECO:0000256" key="1">
    <source>
        <dbReference type="ARBA" id="ARBA00004651"/>
    </source>
</evidence>
<evidence type="ECO:0000256" key="2">
    <source>
        <dbReference type="ARBA" id="ARBA00007809"/>
    </source>
</evidence>
<organism evidence="11 12">
    <name type="scientific">Pythium oligandrum</name>
    <name type="common">Mycoparasitic fungus</name>
    <dbReference type="NCBI Taxonomy" id="41045"/>
    <lineage>
        <taxon>Eukaryota</taxon>
        <taxon>Sar</taxon>
        <taxon>Stramenopiles</taxon>
        <taxon>Oomycota</taxon>
        <taxon>Peronosporomycetes</taxon>
        <taxon>Pythiales</taxon>
        <taxon>Pythiaceae</taxon>
        <taxon>Pythium</taxon>
    </lineage>
</organism>
<feature type="transmembrane region" description="Helical" evidence="10">
    <location>
        <begin position="96"/>
        <end position="116"/>
    </location>
</feature>
<dbReference type="PANTHER" id="PTHR10791:SF30">
    <property type="entry name" value="SUGAR TRANSPORTER SWEET1"/>
    <property type="match status" value="1"/>
</dbReference>
<dbReference type="AlphaFoldDB" id="A0A8K1FDV2"/>
<keyword evidence="3" id="KW-0813">Transport</keyword>
<dbReference type="InterPro" id="IPR047664">
    <property type="entry name" value="SWEET"/>
</dbReference>